<dbReference type="AlphaFoldDB" id="C6REE5"/>
<proteinExistence type="predicted"/>
<evidence type="ECO:0000313" key="2">
    <source>
        <dbReference type="Proteomes" id="UP000003107"/>
    </source>
</evidence>
<protein>
    <submittedName>
        <fullName evidence="1">Uncharacterized protein</fullName>
    </submittedName>
</protein>
<reference evidence="1 2" key="1">
    <citation type="submission" date="2009-07" db="EMBL/GenBank/DDBJ databases">
        <authorList>
            <person name="Madupu R."/>
            <person name="Sebastian Y."/>
            <person name="Durkin A.S."/>
            <person name="Torralba M."/>
            <person name="Methe B."/>
            <person name="Sutton G.G."/>
            <person name="Strausberg R.L."/>
            <person name="Nelson K.E."/>
        </authorList>
    </citation>
    <scope>NUCLEOTIDE SEQUENCE [LARGE SCALE GENOMIC DNA]</scope>
    <source>
        <strain evidence="1 2">RM3277</strain>
    </source>
</reference>
<keyword evidence="2" id="KW-1185">Reference proteome</keyword>
<accession>C6REE5</accession>
<comment type="caution">
    <text evidence="1">The sequence shown here is derived from an EMBL/GenBank/DDBJ whole genome shotgun (WGS) entry which is preliminary data.</text>
</comment>
<sequence length="47" mass="5142">MAVFARFAERLDFLVIPSRELGHLGAIVPKFGLNLTAFAGLLQTARL</sequence>
<dbReference type="EMBL" id="ACVQ01000013">
    <property type="protein sequence ID" value="EET80321.1"/>
    <property type="molecule type" value="Genomic_DNA"/>
</dbReference>
<name>C6REE5_9BACT</name>
<organism evidence="1 2">
    <name type="scientific">Campylobacter showae RM3277</name>
    <dbReference type="NCBI Taxonomy" id="553219"/>
    <lineage>
        <taxon>Bacteria</taxon>
        <taxon>Pseudomonadati</taxon>
        <taxon>Campylobacterota</taxon>
        <taxon>Epsilonproteobacteria</taxon>
        <taxon>Campylobacterales</taxon>
        <taxon>Campylobacteraceae</taxon>
        <taxon>Campylobacter</taxon>
    </lineage>
</organism>
<evidence type="ECO:0000313" key="1">
    <source>
        <dbReference type="EMBL" id="EET80321.1"/>
    </source>
</evidence>
<gene>
    <name evidence="1" type="ORF">CAMSH0001_2037</name>
</gene>
<dbReference type="Proteomes" id="UP000003107">
    <property type="component" value="Unassembled WGS sequence"/>
</dbReference>